<feature type="chain" id="PRO_5035768112" evidence="2">
    <location>
        <begin position="24"/>
        <end position="171"/>
    </location>
</feature>
<feature type="transmembrane region" description="Helical" evidence="1">
    <location>
        <begin position="126"/>
        <end position="145"/>
    </location>
</feature>
<dbReference type="Proteomes" id="UP000494165">
    <property type="component" value="Unassembled WGS sequence"/>
</dbReference>
<dbReference type="EMBL" id="CADEPI010000137">
    <property type="protein sequence ID" value="CAB3376939.1"/>
    <property type="molecule type" value="Genomic_DNA"/>
</dbReference>
<keyword evidence="2" id="KW-0732">Signal</keyword>
<proteinExistence type="predicted"/>
<reference evidence="3 4" key="1">
    <citation type="submission" date="2020-04" db="EMBL/GenBank/DDBJ databases">
        <authorList>
            <person name="Alioto T."/>
            <person name="Alioto T."/>
            <person name="Gomez Garrido J."/>
        </authorList>
    </citation>
    <scope>NUCLEOTIDE SEQUENCE [LARGE SCALE GENOMIC DNA]</scope>
</reference>
<keyword evidence="1" id="KW-1133">Transmembrane helix</keyword>
<evidence type="ECO:0000256" key="2">
    <source>
        <dbReference type="SAM" id="SignalP"/>
    </source>
</evidence>
<dbReference type="AlphaFoldDB" id="A0A8S1D9F2"/>
<feature type="signal peptide" evidence="2">
    <location>
        <begin position="1"/>
        <end position="23"/>
    </location>
</feature>
<comment type="caution">
    <text evidence="3">The sequence shown here is derived from an EMBL/GenBank/DDBJ whole genome shotgun (WGS) entry which is preliminary data.</text>
</comment>
<organism evidence="3 4">
    <name type="scientific">Cloeon dipterum</name>
    <dbReference type="NCBI Taxonomy" id="197152"/>
    <lineage>
        <taxon>Eukaryota</taxon>
        <taxon>Metazoa</taxon>
        <taxon>Ecdysozoa</taxon>
        <taxon>Arthropoda</taxon>
        <taxon>Hexapoda</taxon>
        <taxon>Insecta</taxon>
        <taxon>Pterygota</taxon>
        <taxon>Palaeoptera</taxon>
        <taxon>Ephemeroptera</taxon>
        <taxon>Pisciforma</taxon>
        <taxon>Baetidae</taxon>
        <taxon>Cloeon</taxon>
    </lineage>
</organism>
<gene>
    <name evidence="3" type="ORF">CLODIP_2_CD10063</name>
</gene>
<protein>
    <submittedName>
        <fullName evidence="3">Uncharacterized protein</fullName>
    </submittedName>
</protein>
<evidence type="ECO:0000313" key="3">
    <source>
        <dbReference type="EMBL" id="CAB3376939.1"/>
    </source>
</evidence>
<keyword evidence="1" id="KW-0472">Membrane</keyword>
<dbReference type="PROSITE" id="PS51257">
    <property type="entry name" value="PROKAR_LIPOPROTEIN"/>
    <property type="match status" value="1"/>
</dbReference>
<keyword evidence="1" id="KW-0812">Transmembrane</keyword>
<accession>A0A8S1D9F2</accession>
<name>A0A8S1D9F2_9INSE</name>
<keyword evidence="4" id="KW-1185">Reference proteome</keyword>
<sequence>MESGGKLGLALLSICLQIFTCSCSYITYQHRNLNSWEILIGANGKKKNFSTTSAAKCNCSVNDTVNTEQGFAYFTVNCNNGTLDGLTGACPQKLTISYEHGDVHRDSSTETLTATKTRDESCSSVIWIWLFSLSLVINVVLLFTLRNLVSTLKRENKDLSNKIKQTDNFNI</sequence>
<evidence type="ECO:0000313" key="4">
    <source>
        <dbReference type="Proteomes" id="UP000494165"/>
    </source>
</evidence>
<evidence type="ECO:0000256" key="1">
    <source>
        <dbReference type="SAM" id="Phobius"/>
    </source>
</evidence>